<dbReference type="InterPro" id="IPR010920">
    <property type="entry name" value="LSM_dom_sf"/>
</dbReference>
<dbReference type="SUPFAM" id="SSF50182">
    <property type="entry name" value="Sm-like ribonucleoproteins"/>
    <property type="match status" value="1"/>
</dbReference>
<keyword evidence="5 9" id="KW-0694">RNA-binding</keyword>
<evidence type="ECO:0000256" key="8">
    <source>
        <dbReference type="ARBA" id="ARBA00023274"/>
    </source>
</evidence>
<dbReference type="GO" id="GO:0005688">
    <property type="term" value="C:U6 snRNP"/>
    <property type="evidence" value="ECO:0007669"/>
    <property type="project" value="UniProtKB-UniRule"/>
</dbReference>
<evidence type="ECO:0000256" key="3">
    <source>
        <dbReference type="ARBA" id="ARBA00022664"/>
    </source>
</evidence>
<dbReference type="EMBL" id="GG692402">
    <property type="protein sequence ID" value="EER31095.1"/>
    <property type="molecule type" value="Genomic_DNA"/>
</dbReference>
<dbReference type="GeneID" id="8300681"/>
<evidence type="ECO:0000259" key="10">
    <source>
        <dbReference type="SMART" id="SM00651"/>
    </source>
</evidence>
<dbReference type="Gene3D" id="2.30.30.100">
    <property type="match status" value="1"/>
</dbReference>
<evidence type="ECO:0000313" key="11">
    <source>
        <dbReference type="EMBL" id="EER31095.1"/>
    </source>
</evidence>
<dbReference type="GO" id="GO:0003729">
    <property type="term" value="F:mRNA binding"/>
    <property type="evidence" value="ECO:0007669"/>
    <property type="project" value="TreeGrafter"/>
</dbReference>
<dbReference type="PANTHER" id="PTHR15588:SF9">
    <property type="entry name" value="U6 SNRNA-ASSOCIATED SM-LIKE PROTEIN LSM8"/>
    <property type="match status" value="1"/>
</dbReference>
<dbReference type="GO" id="GO:0000398">
    <property type="term" value="P:mRNA splicing, via spliceosome"/>
    <property type="evidence" value="ECO:0007669"/>
    <property type="project" value="UniProtKB-UniRule"/>
</dbReference>
<dbReference type="GO" id="GO:0071011">
    <property type="term" value="C:precatalytic spliceosome"/>
    <property type="evidence" value="ECO:0007669"/>
    <property type="project" value="TreeGrafter"/>
</dbReference>
<dbReference type="Pfam" id="PF01423">
    <property type="entry name" value="LSM"/>
    <property type="match status" value="1"/>
</dbReference>
<dbReference type="KEGG" id="ctp:CTRG_05547"/>
<comment type="similarity">
    <text evidence="2 9">Belongs to the snRNP Sm proteins family.</text>
</comment>
<dbReference type="eggNOG" id="KOG1784">
    <property type="taxonomic scope" value="Eukaryota"/>
</dbReference>
<dbReference type="Proteomes" id="UP000002037">
    <property type="component" value="Unassembled WGS sequence"/>
</dbReference>
<dbReference type="RefSeq" id="XP_002551249.1">
    <property type="nucleotide sequence ID" value="XM_002551203.1"/>
</dbReference>
<dbReference type="InterPro" id="IPR001163">
    <property type="entry name" value="Sm_dom_euk/arc"/>
</dbReference>
<protein>
    <recommendedName>
        <fullName evidence="9">LSM2-LSM8 complex subunit LSM8</fullName>
    </recommendedName>
</protein>
<comment type="function">
    <text evidence="9">Plays role in pre-mRNA splicing as component of the U4/U6-U5 tri-snRNP complex that is involved in spliceosome assembly, and as component of the precatalytic spliceosome (spliceosome B complex). The heptameric LSM2-8 complex binds specifically to the 3'-terminal U-tract of U6 snRNA.</text>
</comment>
<keyword evidence="4 9" id="KW-0747">Spliceosome</keyword>
<dbReference type="PANTHER" id="PTHR15588">
    <property type="entry name" value="LSM1"/>
    <property type="match status" value="1"/>
</dbReference>
<evidence type="ECO:0000256" key="4">
    <source>
        <dbReference type="ARBA" id="ARBA00022728"/>
    </source>
</evidence>
<keyword evidence="12" id="KW-1185">Reference proteome</keyword>
<sequence>MGLEKVHVITTDARFFEGILEGYDKSTNIILSNCIERIINSPEDEEEEEDNQEIPLGVYIMRGNEVVCIGEISDELYKTINWMTLKGQPLKTTKNPLK</sequence>
<evidence type="ECO:0000256" key="2">
    <source>
        <dbReference type="ARBA" id="ARBA00006850"/>
    </source>
</evidence>
<evidence type="ECO:0000256" key="5">
    <source>
        <dbReference type="ARBA" id="ARBA00022884"/>
    </source>
</evidence>
<name>C5MHJ3_CANTT</name>
<organism evidence="11 12">
    <name type="scientific">Candida tropicalis (strain ATCC MYA-3404 / T1)</name>
    <name type="common">Yeast</name>
    <dbReference type="NCBI Taxonomy" id="294747"/>
    <lineage>
        <taxon>Eukaryota</taxon>
        <taxon>Fungi</taxon>
        <taxon>Dikarya</taxon>
        <taxon>Ascomycota</taxon>
        <taxon>Saccharomycotina</taxon>
        <taxon>Pichiomycetes</taxon>
        <taxon>Debaryomycetaceae</taxon>
        <taxon>Candida/Lodderomyces clade</taxon>
        <taxon>Candida</taxon>
    </lineage>
</organism>
<dbReference type="OrthoDB" id="422364at2759"/>
<keyword evidence="6 9" id="KW-0508">mRNA splicing</keyword>
<dbReference type="HOGENOM" id="CLU_076902_8_1_1"/>
<accession>C5MHJ3</accession>
<dbReference type="AlphaFoldDB" id="C5MHJ3"/>
<evidence type="ECO:0000256" key="9">
    <source>
        <dbReference type="RuleBase" id="RU365048"/>
    </source>
</evidence>
<keyword evidence="8 9" id="KW-0687">Ribonucleoprotein</keyword>
<comment type="subcellular location">
    <subcellularLocation>
        <location evidence="1 9">Nucleus</location>
    </subcellularLocation>
</comment>
<dbReference type="SMART" id="SM00651">
    <property type="entry name" value="Sm"/>
    <property type="match status" value="1"/>
</dbReference>
<dbReference type="InterPro" id="IPR044642">
    <property type="entry name" value="PTHR15588"/>
</dbReference>
<reference evidence="11 12" key="1">
    <citation type="journal article" date="2009" name="Nature">
        <title>Evolution of pathogenicity and sexual reproduction in eight Candida genomes.</title>
        <authorList>
            <person name="Butler G."/>
            <person name="Rasmussen M.D."/>
            <person name="Lin M.F."/>
            <person name="Santos M.A."/>
            <person name="Sakthikumar S."/>
            <person name="Munro C.A."/>
            <person name="Rheinbay E."/>
            <person name="Grabherr M."/>
            <person name="Forche A."/>
            <person name="Reedy J.L."/>
            <person name="Agrafioti I."/>
            <person name="Arnaud M.B."/>
            <person name="Bates S."/>
            <person name="Brown A.J."/>
            <person name="Brunke S."/>
            <person name="Costanzo M.C."/>
            <person name="Fitzpatrick D.A."/>
            <person name="de Groot P.W."/>
            <person name="Harris D."/>
            <person name="Hoyer L.L."/>
            <person name="Hube B."/>
            <person name="Klis F.M."/>
            <person name="Kodira C."/>
            <person name="Lennard N."/>
            <person name="Logue M.E."/>
            <person name="Martin R."/>
            <person name="Neiman A.M."/>
            <person name="Nikolaou E."/>
            <person name="Quail M.A."/>
            <person name="Quinn J."/>
            <person name="Santos M.C."/>
            <person name="Schmitzberger F.F."/>
            <person name="Sherlock G."/>
            <person name="Shah P."/>
            <person name="Silverstein K.A."/>
            <person name="Skrzypek M.S."/>
            <person name="Soll D."/>
            <person name="Staggs R."/>
            <person name="Stansfield I."/>
            <person name="Stumpf M.P."/>
            <person name="Sudbery P.E."/>
            <person name="Srikantha T."/>
            <person name="Zeng Q."/>
            <person name="Berman J."/>
            <person name="Berriman M."/>
            <person name="Heitman J."/>
            <person name="Gow N.A."/>
            <person name="Lorenz M.C."/>
            <person name="Birren B.W."/>
            <person name="Kellis M."/>
            <person name="Cuomo C.A."/>
        </authorList>
    </citation>
    <scope>NUCLEOTIDE SEQUENCE [LARGE SCALE GENOMIC DNA]</scope>
    <source>
        <strain evidence="12">ATCC MYA-3404 / T1</strain>
    </source>
</reference>
<gene>
    <name evidence="9" type="primary">LSM8</name>
    <name evidence="11" type="ORF">CTRG_05547</name>
</gene>
<dbReference type="FunFam" id="2.30.30.100:FF:000027">
    <property type="entry name" value="U6 snRNA-associated Sm-like protein LSm8"/>
    <property type="match status" value="1"/>
</dbReference>
<dbReference type="InterPro" id="IPR034103">
    <property type="entry name" value="Lsm8"/>
</dbReference>
<keyword evidence="3 9" id="KW-0507">mRNA processing</keyword>
<evidence type="ECO:0000313" key="12">
    <source>
        <dbReference type="Proteomes" id="UP000002037"/>
    </source>
</evidence>
<comment type="subunit">
    <text evidence="9">LSm subunits form a heteromer with a doughnut shape.</text>
</comment>
<dbReference type="STRING" id="294747.C5MHJ3"/>
<evidence type="ECO:0000256" key="1">
    <source>
        <dbReference type="ARBA" id="ARBA00004123"/>
    </source>
</evidence>
<evidence type="ECO:0000256" key="7">
    <source>
        <dbReference type="ARBA" id="ARBA00023242"/>
    </source>
</evidence>
<dbReference type="CDD" id="cd01727">
    <property type="entry name" value="LSm8"/>
    <property type="match status" value="1"/>
</dbReference>
<keyword evidence="7 9" id="KW-0539">Nucleus</keyword>
<proteinExistence type="inferred from homology"/>
<evidence type="ECO:0000256" key="6">
    <source>
        <dbReference type="ARBA" id="ARBA00023187"/>
    </source>
</evidence>
<dbReference type="GO" id="GO:0046540">
    <property type="term" value="C:U4/U6 x U5 tri-snRNP complex"/>
    <property type="evidence" value="ECO:0007669"/>
    <property type="project" value="UniProtKB-UniRule"/>
</dbReference>
<feature type="domain" description="Sm" evidence="10">
    <location>
        <begin position="4"/>
        <end position="71"/>
    </location>
</feature>
<dbReference type="VEuPathDB" id="FungiDB:CTRG_05547"/>